<evidence type="ECO:0000259" key="1">
    <source>
        <dbReference type="Pfam" id="PF08975"/>
    </source>
</evidence>
<dbReference type="EMBL" id="KN846952">
    <property type="protein sequence ID" value="KIV82556.1"/>
    <property type="molecule type" value="Genomic_DNA"/>
</dbReference>
<dbReference type="InterPro" id="IPR015069">
    <property type="entry name" value="2H-PEstase_DUF1868"/>
</dbReference>
<dbReference type="Proteomes" id="UP000053599">
    <property type="component" value="Unassembled WGS sequence"/>
</dbReference>
<organism evidence="2 3">
    <name type="scientific">Exophiala sideris</name>
    <dbReference type="NCBI Taxonomy" id="1016849"/>
    <lineage>
        <taxon>Eukaryota</taxon>
        <taxon>Fungi</taxon>
        <taxon>Dikarya</taxon>
        <taxon>Ascomycota</taxon>
        <taxon>Pezizomycotina</taxon>
        <taxon>Eurotiomycetes</taxon>
        <taxon>Chaetothyriomycetidae</taxon>
        <taxon>Chaetothyriales</taxon>
        <taxon>Herpotrichiellaceae</taxon>
        <taxon>Exophiala</taxon>
    </lineage>
</organism>
<evidence type="ECO:0000313" key="2">
    <source>
        <dbReference type="EMBL" id="KIV82556.1"/>
    </source>
</evidence>
<reference evidence="2 3" key="1">
    <citation type="submission" date="2015-01" db="EMBL/GenBank/DDBJ databases">
        <title>The Genome Sequence of Exophiala sideris CBS121828.</title>
        <authorList>
            <consortium name="The Broad Institute Genomics Platform"/>
            <person name="Cuomo C."/>
            <person name="de Hoog S."/>
            <person name="Gorbushina A."/>
            <person name="Stielow B."/>
            <person name="Teixiera M."/>
            <person name="Abouelleil A."/>
            <person name="Chapman S.B."/>
            <person name="Priest M."/>
            <person name="Young S.K."/>
            <person name="Wortman J."/>
            <person name="Nusbaum C."/>
            <person name="Birren B."/>
        </authorList>
    </citation>
    <scope>NUCLEOTIDE SEQUENCE [LARGE SCALE GENOMIC DNA]</scope>
    <source>
        <strain evidence="2 3">CBS 121828</strain>
    </source>
</reference>
<dbReference type="Gene3D" id="3.90.1140.10">
    <property type="entry name" value="Cyclic phosphodiesterase"/>
    <property type="match status" value="1"/>
</dbReference>
<dbReference type="Pfam" id="PF08975">
    <property type="entry name" value="2H-phosphodiest"/>
    <property type="match status" value="1"/>
</dbReference>
<dbReference type="AlphaFoldDB" id="A0A0D1X4N7"/>
<feature type="domain" description="DUF1868" evidence="1">
    <location>
        <begin position="25"/>
        <end position="122"/>
    </location>
</feature>
<proteinExistence type="predicted"/>
<sequence>MTATYLATMTLTSKRPVYPIGIPAKFTPEGVVQRYPGNTTVCHVPADSPLMPGLRALYAELRSHPIISKRIHLLPQSSWHMTILDGVREKECEPGMWPPGKEKEPLDECTKDFSKKLRRLGLELEDQGLAAPYRVRVMGFDPAVVGIGLEIEGATPEEEMRLRRLRDRLADTFGFRAPNHEYYRFHISLAYLMRHIDGDERQELNKLFAQCLPLLQTEFELGPVEFCTFENMYAYPRLFYLGERENGQ</sequence>
<evidence type="ECO:0000313" key="3">
    <source>
        <dbReference type="Proteomes" id="UP000053599"/>
    </source>
</evidence>
<dbReference type="SUPFAM" id="SSF55144">
    <property type="entry name" value="LigT-like"/>
    <property type="match status" value="1"/>
</dbReference>
<dbReference type="OrthoDB" id="2877829at2759"/>
<accession>A0A0D1X4N7</accession>
<gene>
    <name evidence="2" type="ORF">PV11_04658</name>
</gene>
<dbReference type="HOGENOM" id="CLU_073317_0_0_1"/>
<dbReference type="InterPro" id="IPR009097">
    <property type="entry name" value="Cyclic_Pdiesterase"/>
</dbReference>
<protein>
    <recommendedName>
        <fullName evidence="1">DUF1868 domain-containing protein</fullName>
    </recommendedName>
</protein>
<name>A0A0D1X4N7_9EURO</name>